<evidence type="ECO:0000256" key="2">
    <source>
        <dbReference type="ARBA" id="ARBA00023002"/>
    </source>
</evidence>
<gene>
    <name evidence="4" type="ORF">WL73_15590</name>
</gene>
<dbReference type="GO" id="GO:0003955">
    <property type="term" value="F:NAD(P)H dehydrogenase (quinone) activity"/>
    <property type="evidence" value="ECO:0007669"/>
    <property type="project" value="TreeGrafter"/>
</dbReference>
<comment type="similarity">
    <text evidence="1">Belongs to the NAD(P)H dehydrogenase (quinone) family.</text>
</comment>
<dbReference type="GO" id="GO:0005829">
    <property type="term" value="C:cytosol"/>
    <property type="evidence" value="ECO:0007669"/>
    <property type="project" value="TreeGrafter"/>
</dbReference>
<feature type="domain" description="Flavodoxin-like fold" evidence="3">
    <location>
        <begin position="1"/>
        <end position="202"/>
    </location>
</feature>
<dbReference type="SUPFAM" id="SSF52218">
    <property type="entry name" value="Flavoproteins"/>
    <property type="match status" value="1"/>
</dbReference>
<organism evidence="4 5">
    <name type="scientific">Burkholderia ubonensis</name>
    <dbReference type="NCBI Taxonomy" id="101571"/>
    <lineage>
        <taxon>Bacteria</taxon>
        <taxon>Pseudomonadati</taxon>
        <taxon>Pseudomonadota</taxon>
        <taxon>Betaproteobacteria</taxon>
        <taxon>Burkholderiales</taxon>
        <taxon>Burkholderiaceae</taxon>
        <taxon>Burkholderia</taxon>
        <taxon>Burkholderia cepacia complex</taxon>
    </lineage>
</organism>
<dbReference type="EMBL" id="LPIX01000061">
    <property type="protein sequence ID" value="KWE01824.1"/>
    <property type="molecule type" value="Genomic_DNA"/>
</dbReference>
<dbReference type="InterPro" id="IPR003680">
    <property type="entry name" value="Flavodoxin_fold"/>
</dbReference>
<name>A0A108JDR4_9BURK</name>
<sequence>MHALILVAHPEPRSFNAHLAGAAAAAWREQGHAATVVDLYAEGFDAREAPWHHADRHDPARFDAQREQRHHWQRGSLAPEIRQHLDLLHAADALILQFPLWWFGAPAILKGWMDRVFVYGGLYDSRRRHDRGVMRGRRALLSVTTGSSATACSPDGREGDTRLLLWPLMYALHYVGFDVLEPHLIHDVRDDPDRTAARRRDAALRERVDAYRARVRDWSAWPRMPFNRDEDFDAGVTLKPDAPVYSPFIRHARREG</sequence>
<dbReference type="AlphaFoldDB" id="A0A108JDR4"/>
<accession>A0A108JDR4</accession>
<dbReference type="Proteomes" id="UP000062998">
    <property type="component" value="Unassembled WGS sequence"/>
</dbReference>
<protein>
    <submittedName>
        <fullName evidence="4">NADH-ubiquinone oxidoreductase</fullName>
    </submittedName>
</protein>
<comment type="caution">
    <text evidence="4">The sequence shown here is derived from an EMBL/GenBank/DDBJ whole genome shotgun (WGS) entry which is preliminary data.</text>
</comment>
<proteinExistence type="inferred from homology"/>
<keyword evidence="2" id="KW-0560">Oxidoreductase</keyword>
<evidence type="ECO:0000313" key="5">
    <source>
        <dbReference type="Proteomes" id="UP000062998"/>
    </source>
</evidence>
<dbReference type="InterPro" id="IPR029039">
    <property type="entry name" value="Flavoprotein-like_sf"/>
</dbReference>
<dbReference type="OrthoDB" id="9798454at2"/>
<dbReference type="PANTHER" id="PTHR10204:SF34">
    <property type="entry name" value="NAD(P)H DEHYDROGENASE [QUINONE] 1 ISOFORM 1"/>
    <property type="match status" value="1"/>
</dbReference>
<evidence type="ECO:0000313" key="4">
    <source>
        <dbReference type="EMBL" id="KWE01824.1"/>
    </source>
</evidence>
<dbReference type="InterPro" id="IPR051545">
    <property type="entry name" value="NAD(P)H_dehydrogenase_qn"/>
</dbReference>
<dbReference type="RefSeq" id="WP_059961165.1">
    <property type="nucleotide sequence ID" value="NZ_JAXKSK010000015.1"/>
</dbReference>
<dbReference type="Pfam" id="PF02525">
    <property type="entry name" value="Flavodoxin_2"/>
    <property type="match status" value="1"/>
</dbReference>
<reference evidence="4 5" key="1">
    <citation type="submission" date="2015-11" db="EMBL/GenBank/DDBJ databases">
        <title>Expanding the genomic diversity of Burkholderia species for the development of highly accurate diagnostics.</title>
        <authorList>
            <person name="Sahl J."/>
            <person name="Keim P."/>
            <person name="Wagner D."/>
        </authorList>
    </citation>
    <scope>NUCLEOTIDE SEQUENCE [LARGE SCALE GENOMIC DNA]</scope>
    <source>
        <strain evidence="4 5">MSMB2167WGS</strain>
    </source>
</reference>
<evidence type="ECO:0000259" key="3">
    <source>
        <dbReference type="Pfam" id="PF02525"/>
    </source>
</evidence>
<dbReference type="Gene3D" id="3.40.50.360">
    <property type="match status" value="1"/>
</dbReference>
<dbReference type="PANTHER" id="PTHR10204">
    <property type="entry name" value="NAD P H OXIDOREDUCTASE-RELATED"/>
    <property type="match status" value="1"/>
</dbReference>
<keyword evidence="4" id="KW-0830">Ubiquinone</keyword>
<evidence type="ECO:0000256" key="1">
    <source>
        <dbReference type="ARBA" id="ARBA00006252"/>
    </source>
</evidence>